<dbReference type="InterPro" id="IPR013783">
    <property type="entry name" value="Ig-like_fold"/>
</dbReference>
<keyword evidence="4" id="KW-0482">Metalloprotease</keyword>
<protein>
    <submittedName>
        <fullName evidence="4">Zinc-dependent metalloprotease family protein</fullName>
    </submittedName>
</protein>
<dbReference type="GO" id="GO:0008237">
    <property type="term" value="F:metallopeptidase activity"/>
    <property type="evidence" value="ECO:0007669"/>
    <property type="project" value="UniProtKB-KW"/>
</dbReference>
<dbReference type="InterPro" id="IPR003961">
    <property type="entry name" value="FN3_dom"/>
</dbReference>
<dbReference type="InterPro" id="IPR036116">
    <property type="entry name" value="FN3_sf"/>
</dbReference>
<keyword evidence="1" id="KW-0732">Signal</keyword>
<comment type="caution">
    <text evidence="4">The sequence shown here is derived from an EMBL/GenBank/DDBJ whole genome shotgun (WGS) entry which is preliminary data.</text>
</comment>
<proteinExistence type="predicted"/>
<keyword evidence="4" id="KW-0645">Protease</keyword>
<dbReference type="CDD" id="cd00063">
    <property type="entry name" value="FN3"/>
    <property type="match status" value="1"/>
</dbReference>
<dbReference type="PANTHER" id="PTHR23282:SF101">
    <property type="entry name" value="MAM DOMAIN-CONTAINING PROTEIN"/>
    <property type="match status" value="1"/>
</dbReference>
<feature type="domain" description="Fibronectin type-III" evidence="3">
    <location>
        <begin position="644"/>
        <end position="729"/>
    </location>
</feature>
<dbReference type="PROSITE" id="PS50060">
    <property type="entry name" value="MAM_2"/>
    <property type="match status" value="1"/>
</dbReference>
<dbReference type="Pfam" id="PF00629">
    <property type="entry name" value="MAM"/>
    <property type="match status" value="1"/>
</dbReference>
<dbReference type="RefSeq" id="WP_344925846.1">
    <property type="nucleotide sequence ID" value="NZ_BAABCW010000004.1"/>
</dbReference>
<organism evidence="4 5">
    <name type="scientific">Aquimarina addita</name>
    <dbReference type="NCBI Taxonomy" id="870485"/>
    <lineage>
        <taxon>Bacteria</taxon>
        <taxon>Pseudomonadati</taxon>
        <taxon>Bacteroidota</taxon>
        <taxon>Flavobacteriia</taxon>
        <taxon>Flavobacteriales</taxon>
        <taxon>Flavobacteriaceae</taxon>
        <taxon>Aquimarina</taxon>
    </lineage>
</organism>
<evidence type="ECO:0000259" key="2">
    <source>
        <dbReference type="PROSITE" id="PS50060"/>
    </source>
</evidence>
<dbReference type="SUPFAM" id="SSF49265">
    <property type="entry name" value="Fibronectin type III"/>
    <property type="match status" value="1"/>
</dbReference>
<dbReference type="PROSITE" id="PS50853">
    <property type="entry name" value="FN3"/>
    <property type="match status" value="1"/>
</dbReference>
<dbReference type="Gene3D" id="3.40.390.10">
    <property type="entry name" value="Collagenase (Catalytic Domain)"/>
    <property type="match status" value="1"/>
</dbReference>
<evidence type="ECO:0000313" key="5">
    <source>
        <dbReference type="Proteomes" id="UP001500459"/>
    </source>
</evidence>
<dbReference type="Gene3D" id="2.60.120.200">
    <property type="match status" value="1"/>
</dbReference>
<keyword evidence="5" id="KW-1185">Reference proteome</keyword>
<dbReference type="SMART" id="SM00137">
    <property type="entry name" value="MAM"/>
    <property type="match status" value="1"/>
</dbReference>
<gene>
    <name evidence="4" type="ORF">GCM10022393_13440</name>
</gene>
<sequence>MKTQLSIITAMFMITFGFSQDFWKKSDNQTKNQSTLNSRAELPLNTLFTLDVTGIKQSLEKSPLRGKSAASPLLLSFPNAKGEMEVFSVFEASVMHPELAAKFPEIKSYAGQGITDPTAKIRFSVSPIGLQSMRMGSENTIFIEPVTKSGDLYTVYSRSEKPAISKKFSCLVDENTPNLTTSSVQNRNADDSTLRTFRLAVSTNGEYAQFHGGTVASTMAAINTTMTRVNGVFENDFAVTMQLIPNNDDVVYTNASTDPYTGSYNSQLQATLTSVIGEANYDIGHVFILDGDNGNAGCIGCVCVDGSKGSAFTSRSTPVGDEFDIDYVAHEMGHQFGANHTFSFRNEGTNAHFEPGSGTTIMGYAGITGATDVQQNSDPYFHFFSIEQVTDYIKSTSCQVETNTGNAVPTVDAGTDLTIPSGTPFVLTGTASDADGDALTYCWEQADENDSATTYPSVTSTSGVSFRSYNPTTSNERYFPRLETIKTGATSWQWEAVPDVSRDLNFRLTVRDNKAGGAGNNSDDMTVSVTASAGPFVVNSPNTNVSWEAGSAQVITWDVAGTTGNGINAANVDILLSTDGGDSYPIALATGVANDGSHSIIVPNEQGTENRIMVKGSGNIFFDISDSDFEIDGETVPDTEDPTVPTDLAASNETQSSIDLSWTAATDNVAVAEYDVYQGDDLIASTTETTYTVVGLTPSTTYSFKVLAKDAAGNSSDFSSIITASTTEAGAGCAGGISSYPYTEGFESGLGAWTQATDDDINWTIDSNGTPSNNTGPSSATEGSFYAYIEASGNGTGYPTKNAILNSPCFDLSGTTQATFSFQYHMFGSAMGTLNLEASSDDGISWTSIWSETGNQGNSWFTETINLVAYTGESLQLRFNGTTGTSWSGDMTVDDISLTTGSITNPSCTDVDLSITLDDYPQETSWQITDSSNNVIASGGTYGSQPDGSTITVTECLDAGTYTFRIDDTYGDGICCSYGNGSYSLTSNGTTLASGGQFGSFESTTFTIGGTLAKGAQVDEFKTTQATKISIFPTLLKESNIINVSTPDTKVSYSIYDLQGRVISQGPVNNKVIEVNSIQSGRYFVTLTVDQKRSNHSFIKE</sequence>
<dbReference type="Pfam" id="PF13583">
    <property type="entry name" value="Reprolysin_4"/>
    <property type="match status" value="1"/>
</dbReference>
<dbReference type="SMART" id="SM00060">
    <property type="entry name" value="FN3"/>
    <property type="match status" value="1"/>
</dbReference>
<dbReference type="SUPFAM" id="SSF49899">
    <property type="entry name" value="Concanavalin A-like lectins/glucanases"/>
    <property type="match status" value="1"/>
</dbReference>
<keyword evidence="4" id="KW-0378">Hydrolase</keyword>
<accession>A0ABP7XGD7</accession>
<dbReference type="NCBIfam" id="TIGR04183">
    <property type="entry name" value="Por_Secre_tail"/>
    <property type="match status" value="1"/>
</dbReference>
<evidence type="ECO:0000259" key="3">
    <source>
        <dbReference type="PROSITE" id="PS50853"/>
    </source>
</evidence>
<dbReference type="Pfam" id="PF00041">
    <property type="entry name" value="fn3"/>
    <property type="match status" value="1"/>
</dbReference>
<dbReference type="PANTHER" id="PTHR23282">
    <property type="entry name" value="APICAL ENDOSOMAL GLYCOPROTEIN PRECURSOR"/>
    <property type="match status" value="1"/>
</dbReference>
<dbReference type="CDD" id="cd06263">
    <property type="entry name" value="MAM"/>
    <property type="match status" value="1"/>
</dbReference>
<feature type="domain" description="MAM" evidence="2">
    <location>
        <begin position="742"/>
        <end position="910"/>
    </location>
</feature>
<dbReference type="Gene3D" id="2.60.40.10">
    <property type="entry name" value="Immunoglobulins"/>
    <property type="match status" value="2"/>
</dbReference>
<dbReference type="Proteomes" id="UP001500459">
    <property type="component" value="Unassembled WGS sequence"/>
</dbReference>
<reference evidence="5" key="1">
    <citation type="journal article" date="2019" name="Int. J. Syst. Evol. Microbiol.">
        <title>The Global Catalogue of Microorganisms (GCM) 10K type strain sequencing project: providing services to taxonomists for standard genome sequencing and annotation.</title>
        <authorList>
            <consortium name="The Broad Institute Genomics Platform"/>
            <consortium name="The Broad Institute Genome Sequencing Center for Infectious Disease"/>
            <person name="Wu L."/>
            <person name="Ma J."/>
        </authorList>
    </citation>
    <scope>NUCLEOTIDE SEQUENCE [LARGE SCALE GENOMIC DNA]</scope>
    <source>
        <strain evidence="5">JCM 17106</strain>
    </source>
</reference>
<evidence type="ECO:0000256" key="1">
    <source>
        <dbReference type="ARBA" id="ARBA00022729"/>
    </source>
</evidence>
<dbReference type="EMBL" id="BAABCW010000004">
    <property type="protein sequence ID" value="GAA4114138.1"/>
    <property type="molecule type" value="Genomic_DNA"/>
</dbReference>
<dbReference type="InterPro" id="IPR000998">
    <property type="entry name" value="MAM_dom"/>
</dbReference>
<name>A0ABP7XGD7_9FLAO</name>
<dbReference type="SUPFAM" id="SSF55486">
    <property type="entry name" value="Metalloproteases ('zincins'), catalytic domain"/>
    <property type="match status" value="1"/>
</dbReference>
<dbReference type="InterPro" id="IPR013320">
    <property type="entry name" value="ConA-like_dom_sf"/>
</dbReference>
<dbReference type="InterPro" id="IPR024079">
    <property type="entry name" value="MetalloPept_cat_dom_sf"/>
</dbReference>
<evidence type="ECO:0000313" key="4">
    <source>
        <dbReference type="EMBL" id="GAA4114138.1"/>
    </source>
</evidence>
<dbReference type="InterPro" id="IPR026444">
    <property type="entry name" value="Secre_tail"/>
</dbReference>
<dbReference type="InterPro" id="IPR051560">
    <property type="entry name" value="MAM_domain-containing"/>
</dbReference>